<dbReference type="CDD" id="cd22573">
    <property type="entry name" value="RMP1_RBD"/>
    <property type="match status" value="1"/>
</dbReference>
<dbReference type="Proteomes" id="UP000177798">
    <property type="component" value="Chromosome 14"/>
</dbReference>
<dbReference type="OrthoDB" id="5414547at2759"/>
<dbReference type="AlphaFoldDB" id="A0A1D9QKN6"/>
<dbReference type="InterPro" id="IPR047205">
    <property type="entry name" value="RMP1"/>
</dbReference>
<dbReference type="KEGG" id="ssl:SS1G_09027"/>
<dbReference type="VEuPathDB" id="FungiDB:sscle_14g101420"/>
<evidence type="ECO:0000259" key="2">
    <source>
        <dbReference type="Pfam" id="PF20945"/>
    </source>
</evidence>
<feature type="region of interest" description="Disordered" evidence="1">
    <location>
        <begin position="175"/>
        <end position="245"/>
    </location>
</feature>
<dbReference type="PANTHER" id="PTHR37792">
    <property type="entry name" value="RIBONUCLEASE MRP PROTEIN SUBUNIT RMP1"/>
    <property type="match status" value="1"/>
</dbReference>
<sequence length="245" mass="28193">MNTPTPNPHHTTLLTIHQILHLTHHRNKNQHRLSKWYKSFNILRRQITRLLTLVPEYVIESSRGKSKVKGKAKEKKEREERELQNLVGYMRKEVVGECYLAFSQLVADNQYATLGLMLMGCLARLYKILESLRVLTAEEIAEKTGTLKEEVKVNEPEIGEDLGEKIVRDAPASEVIEDTQKEEKKEEEDSEVKKSKVKKRKQEGEVLERKSSKLSSLDSTPAKPPKKKRKKKGGDAFDDLFDSLM</sequence>
<dbReference type="GO" id="GO:0000172">
    <property type="term" value="C:ribonuclease MRP complex"/>
    <property type="evidence" value="ECO:0007669"/>
    <property type="project" value="InterPro"/>
</dbReference>
<name>A0A1D9QKN6_SCLS1</name>
<accession>A0A1D9QKN6</accession>
<dbReference type="EMBL" id="CP017827">
    <property type="protein sequence ID" value="APA15372.1"/>
    <property type="molecule type" value="Genomic_DNA"/>
</dbReference>
<feature type="domain" description="RNase MRP protein 1 RNA binding" evidence="2">
    <location>
        <begin position="19"/>
        <end position="124"/>
    </location>
</feature>
<evidence type="ECO:0000313" key="4">
    <source>
        <dbReference type="Proteomes" id="UP000177798"/>
    </source>
</evidence>
<gene>
    <name evidence="3" type="ORF">sscle_14g101420</name>
</gene>
<reference evidence="4" key="1">
    <citation type="journal article" date="2017" name="Genome Biol. Evol.">
        <title>The complete genome sequence of the phytopathogenic fungus Sclerotinia sclerotiorum reveals insights into the genome architecture of broad host range pathogens.</title>
        <authorList>
            <person name="Derbyshire M."/>
            <person name="Denton-Giles M."/>
            <person name="Hegedus D."/>
            <person name="Seifbarghy S."/>
            <person name="Rollins J."/>
            <person name="van Kan J."/>
            <person name="Seidl M.F."/>
            <person name="Faino L."/>
            <person name="Mbengue M."/>
            <person name="Navaud O."/>
            <person name="Raffaele S."/>
            <person name="Hammond-Kosack K."/>
            <person name="Heard S."/>
            <person name="Oliver R."/>
        </authorList>
    </citation>
    <scope>NUCLEOTIDE SEQUENCE [LARGE SCALE GENOMIC DNA]</scope>
    <source>
        <strain evidence="4">ATCC 18683 / 1980 / Ss-1</strain>
    </source>
</reference>
<dbReference type="PANTHER" id="PTHR37792:SF1">
    <property type="entry name" value="RIBONUCLEASE MRP PROTEIN SUBUNIT RMP1"/>
    <property type="match status" value="1"/>
</dbReference>
<proteinExistence type="predicted"/>
<dbReference type="RefSeq" id="XP_001590263.1">
    <property type="nucleotide sequence ID" value="XM_001590213.1"/>
</dbReference>
<dbReference type="OMA" id="RAKWMMR"/>
<dbReference type="InterPro" id="IPR047204">
    <property type="entry name" value="RMP1_RBD"/>
</dbReference>
<organism evidence="3 4">
    <name type="scientific">Sclerotinia sclerotiorum (strain ATCC 18683 / 1980 / Ss-1)</name>
    <name type="common">White mold</name>
    <name type="synonym">Whetzelinia sclerotiorum</name>
    <dbReference type="NCBI Taxonomy" id="665079"/>
    <lineage>
        <taxon>Eukaryota</taxon>
        <taxon>Fungi</taxon>
        <taxon>Dikarya</taxon>
        <taxon>Ascomycota</taxon>
        <taxon>Pezizomycotina</taxon>
        <taxon>Leotiomycetes</taxon>
        <taxon>Helotiales</taxon>
        <taxon>Sclerotiniaceae</taxon>
        <taxon>Sclerotinia</taxon>
    </lineage>
</organism>
<protein>
    <recommendedName>
        <fullName evidence="2">RNase MRP protein 1 RNA binding domain-containing protein</fullName>
    </recommendedName>
</protein>
<dbReference type="GO" id="GO:0042134">
    <property type="term" value="F:rRNA primary transcript binding"/>
    <property type="evidence" value="ECO:0007669"/>
    <property type="project" value="InterPro"/>
</dbReference>
<feature type="compositionally biased region" description="Acidic residues" evidence="1">
    <location>
        <begin position="236"/>
        <end position="245"/>
    </location>
</feature>
<dbReference type="Pfam" id="PF20945">
    <property type="entry name" value="RMP1"/>
    <property type="match status" value="1"/>
</dbReference>
<evidence type="ECO:0000256" key="1">
    <source>
        <dbReference type="SAM" id="MobiDB-lite"/>
    </source>
</evidence>
<feature type="compositionally biased region" description="Basic and acidic residues" evidence="1">
    <location>
        <begin position="202"/>
        <end position="211"/>
    </location>
</feature>
<evidence type="ECO:0000313" key="3">
    <source>
        <dbReference type="EMBL" id="APA15372.1"/>
    </source>
</evidence>